<feature type="compositionally biased region" description="Gly residues" evidence="1">
    <location>
        <begin position="77"/>
        <end position="87"/>
    </location>
</feature>
<name>A0A934QA02_9MICO</name>
<feature type="region of interest" description="Disordered" evidence="1">
    <location>
        <begin position="75"/>
        <end position="109"/>
    </location>
</feature>
<evidence type="ECO:0000256" key="2">
    <source>
        <dbReference type="SAM" id="Phobius"/>
    </source>
</evidence>
<keyword evidence="4" id="KW-1185">Reference proteome</keyword>
<feature type="region of interest" description="Disordered" evidence="1">
    <location>
        <begin position="131"/>
        <end position="160"/>
    </location>
</feature>
<sequence length="365" mass="37587">MSDERKPAESTATDATENVEAAEPAGTAVRAPGAPVEEDAASRTEVLRAVERSREAGETAVVLPADADAADADANVAGGGAAIGGERGVAASPDASRAGSGAASDTDAATIAAEAEHRREVSEVDTQLDLEPVVAPKGKSRKVPPTTLDDLPSAAAEPAADPLTRGDEIRISADHPMAALYMQSPMPPEIRGNRGAGTLISLLATLGFAAVLAGVIALWLAPQYPPSTFLEKGLLPIVTSLGFIAAVAAFLLAMVVLVLVVGRAGWWAYVLGGFLVAVAVWGATVVGLAMHDRFILGITTSLQPLQMIAKYGLTLPAIAAAIVAREASVWFGAWIGSRGRRMKLRNAEALAEYDEALAEAQAKQS</sequence>
<protein>
    <submittedName>
        <fullName evidence="3">Uncharacterized protein</fullName>
    </submittedName>
</protein>
<proteinExistence type="predicted"/>
<dbReference type="AlphaFoldDB" id="A0A934QA02"/>
<feature type="compositionally biased region" description="Low complexity" evidence="1">
    <location>
        <begin position="88"/>
        <end position="109"/>
    </location>
</feature>
<comment type="caution">
    <text evidence="3">The sequence shown here is derived from an EMBL/GenBank/DDBJ whole genome shotgun (WGS) entry which is preliminary data.</text>
</comment>
<feature type="region of interest" description="Disordered" evidence="1">
    <location>
        <begin position="1"/>
        <end position="45"/>
    </location>
</feature>
<dbReference type="RefSeq" id="WP_200130867.1">
    <property type="nucleotide sequence ID" value="NZ_JAEHOI010000001.1"/>
</dbReference>
<feature type="transmembrane region" description="Helical" evidence="2">
    <location>
        <begin position="311"/>
        <end position="335"/>
    </location>
</feature>
<dbReference type="EMBL" id="JAEHOI010000001">
    <property type="protein sequence ID" value="MBK0420656.1"/>
    <property type="molecule type" value="Genomic_DNA"/>
</dbReference>
<organism evidence="3 4">
    <name type="scientific">Leucobacter edaphi</name>
    <dbReference type="NCBI Taxonomy" id="2796472"/>
    <lineage>
        <taxon>Bacteria</taxon>
        <taxon>Bacillati</taxon>
        <taxon>Actinomycetota</taxon>
        <taxon>Actinomycetes</taxon>
        <taxon>Micrococcales</taxon>
        <taxon>Microbacteriaceae</taxon>
        <taxon>Leucobacter</taxon>
    </lineage>
</organism>
<dbReference type="Proteomes" id="UP000618733">
    <property type="component" value="Unassembled WGS sequence"/>
</dbReference>
<keyword evidence="2" id="KW-0472">Membrane</keyword>
<keyword evidence="2" id="KW-0812">Transmembrane</keyword>
<evidence type="ECO:0000313" key="4">
    <source>
        <dbReference type="Proteomes" id="UP000618733"/>
    </source>
</evidence>
<feature type="transmembrane region" description="Helical" evidence="2">
    <location>
        <begin position="266"/>
        <end position="291"/>
    </location>
</feature>
<keyword evidence="2" id="KW-1133">Transmembrane helix</keyword>
<feature type="transmembrane region" description="Helical" evidence="2">
    <location>
        <begin position="233"/>
        <end position="259"/>
    </location>
</feature>
<gene>
    <name evidence="3" type="ORF">JD292_00995</name>
</gene>
<evidence type="ECO:0000256" key="1">
    <source>
        <dbReference type="SAM" id="MobiDB-lite"/>
    </source>
</evidence>
<feature type="transmembrane region" description="Helical" evidence="2">
    <location>
        <begin position="199"/>
        <end position="221"/>
    </location>
</feature>
<reference evidence="3" key="1">
    <citation type="submission" date="2020-12" db="EMBL/GenBank/DDBJ databases">
        <title>Leucobacter sp. CAS2, isolated from Chromium sludge.</title>
        <authorList>
            <person name="Xu Z."/>
        </authorList>
    </citation>
    <scope>NUCLEOTIDE SEQUENCE</scope>
    <source>
        <strain evidence="3">CSA2</strain>
    </source>
</reference>
<evidence type="ECO:0000313" key="3">
    <source>
        <dbReference type="EMBL" id="MBK0420656.1"/>
    </source>
</evidence>
<accession>A0A934QA02</accession>